<keyword evidence="4 9" id="KW-0812">Transmembrane</keyword>
<dbReference type="NCBIfam" id="TIGR00964">
    <property type="entry name" value="secE_bact"/>
    <property type="match status" value="1"/>
</dbReference>
<evidence type="ECO:0000313" key="12">
    <source>
        <dbReference type="Proteomes" id="UP000176689"/>
    </source>
</evidence>
<evidence type="ECO:0000256" key="1">
    <source>
        <dbReference type="ARBA" id="ARBA00004370"/>
    </source>
</evidence>
<comment type="subunit">
    <text evidence="9">Component of the Sec protein translocase complex. Heterotrimer consisting of SecY, SecE and SecG subunits. The heterotrimers can form oligomers, although 1 heterotrimer is thought to be able to translocate proteins. Interacts with the ribosome. Interacts with SecDF, and other proteins may be involved. Interacts with SecA.</text>
</comment>
<evidence type="ECO:0000256" key="7">
    <source>
        <dbReference type="ARBA" id="ARBA00023010"/>
    </source>
</evidence>
<dbReference type="Pfam" id="PF00584">
    <property type="entry name" value="SecE"/>
    <property type="match status" value="1"/>
</dbReference>
<evidence type="ECO:0000256" key="10">
    <source>
        <dbReference type="SAM" id="MobiDB-lite"/>
    </source>
</evidence>
<evidence type="ECO:0000256" key="3">
    <source>
        <dbReference type="ARBA" id="ARBA00022475"/>
    </source>
</evidence>
<protein>
    <recommendedName>
        <fullName evidence="9">Protein translocase subunit SecE</fullName>
    </recommendedName>
</protein>
<dbReference type="GO" id="GO:0005886">
    <property type="term" value="C:plasma membrane"/>
    <property type="evidence" value="ECO:0007669"/>
    <property type="project" value="UniProtKB-SubCell"/>
</dbReference>
<dbReference type="Gene3D" id="1.20.5.1030">
    <property type="entry name" value="Preprotein translocase secy subunit"/>
    <property type="match status" value="1"/>
</dbReference>
<dbReference type="GO" id="GO:0009306">
    <property type="term" value="P:protein secretion"/>
    <property type="evidence" value="ECO:0007669"/>
    <property type="project" value="UniProtKB-UniRule"/>
</dbReference>
<gene>
    <name evidence="9" type="primary">secE</name>
    <name evidence="11" type="ORF">A3F27_01815</name>
</gene>
<comment type="similarity">
    <text evidence="9">Belongs to the SecE/SEC61-gamma family.</text>
</comment>
<keyword evidence="5 9" id="KW-0653">Protein transport</keyword>
<comment type="subcellular location">
    <subcellularLocation>
        <location evidence="9">Cell membrane</location>
        <topology evidence="9">Single-pass membrane protein</topology>
    </subcellularLocation>
    <subcellularLocation>
        <location evidence="1">Membrane</location>
    </subcellularLocation>
</comment>
<keyword evidence="7 9" id="KW-0811">Translocation</keyword>
<evidence type="ECO:0000256" key="4">
    <source>
        <dbReference type="ARBA" id="ARBA00022692"/>
    </source>
</evidence>
<organism evidence="11 12">
    <name type="scientific">Candidatus Kaiserbacteria bacterium RIFCSPHIGHO2_12_FULL_53_13</name>
    <dbReference type="NCBI Taxonomy" id="1798502"/>
    <lineage>
        <taxon>Bacteria</taxon>
        <taxon>Candidatus Kaiseribacteriota</taxon>
    </lineage>
</organism>
<dbReference type="Proteomes" id="UP000176689">
    <property type="component" value="Unassembled WGS sequence"/>
</dbReference>
<dbReference type="InterPro" id="IPR005807">
    <property type="entry name" value="SecE_bac"/>
</dbReference>
<keyword evidence="2 9" id="KW-0813">Transport</keyword>
<dbReference type="GO" id="GO:0043952">
    <property type="term" value="P:protein transport by the Sec complex"/>
    <property type="evidence" value="ECO:0007669"/>
    <property type="project" value="UniProtKB-UniRule"/>
</dbReference>
<dbReference type="PANTHER" id="PTHR33910:SF1">
    <property type="entry name" value="PROTEIN TRANSLOCASE SUBUNIT SECE"/>
    <property type="match status" value="1"/>
</dbReference>
<comment type="function">
    <text evidence="9">Essential subunit of the Sec protein translocation channel SecYEG. Clamps together the 2 halves of SecY. May contact the channel plug during translocation.</text>
</comment>
<evidence type="ECO:0000256" key="5">
    <source>
        <dbReference type="ARBA" id="ARBA00022927"/>
    </source>
</evidence>
<dbReference type="PANTHER" id="PTHR33910">
    <property type="entry name" value="PROTEIN TRANSLOCASE SUBUNIT SECE"/>
    <property type="match status" value="1"/>
</dbReference>
<dbReference type="GO" id="GO:0006605">
    <property type="term" value="P:protein targeting"/>
    <property type="evidence" value="ECO:0007669"/>
    <property type="project" value="UniProtKB-UniRule"/>
</dbReference>
<proteinExistence type="inferred from homology"/>
<feature type="compositionally biased region" description="Low complexity" evidence="10">
    <location>
        <begin position="75"/>
        <end position="89"/>
    </location>
</feature>
<dbReference type="HAMAP" id="MF_00422">
    <property type="entry name" value="SecE"/>
    <property type="match status" value="1"/>
</dbReference>
<dbReference type="InterPro" id="IPR038379">
    <property type="entry name" value="SecE_sf"/>
</dbReference>
<accession>A0A1F6ECT7</accession>
<name>A0A1F6ECT7_9BACT</name>
<keyword evidence="6 9" id="KW-1133">Transmembrane helix</keyword>
<comment type="caution">
    <text evidence="11">The sequence shown here is derived from an EMBL/GenBank/DDBJ whole genome shotgun (WGS) entry which is preliminary data.</text>
</comment>
<keyword evidence="8 9" id="KW-0472">Membrane</keyword>
<evidence type="ECO:0000256" key="9">
    <source>
        <dbReference type="HAMAP-Rule" id="MF_00422"/>
    </source>
</evidence>
<dbReference type="GO" id="GO:0008320">
    <property type="term" value="F:protein transmembrane transporter activity"/>
    <property type="evidence" value="ECO:0007669"/>
    <property type="project" value="UniProtKB-UniRule"/>
</dbReference>
<sequence length="89" mass="9957">MGFFQYLKDTQGELRHVAWPTRIQTIVYTVLVILLSVFIALYLGLFDFIFTSGLRNALDLLPQRSQVPQLTVTQSPVDTSTPASPTTTP</sequence>
<evidence type="ECO:0000313" key="11">
    <source>
        <dbReference type="EMBL" id="OGG70992.1"/>
    </source>
</evidence>
<evidence type="ECO:0000256" key="2">
    <source>
        <dbReference type="ARBA" id="ARBA00022448"/>
    </source>
</evidence>
<dbReference type="AlphaFoldDB" id="A0A1F6ECT7"/>
<keyword evidence="3 9" id="KW-1003">Cell membrane</keyword>
<dbReference type="InterPro" id="IPR001901">
    <property type="entry name" value="Translocase_SecE/Sec61-g"/>
</dbReference>
<feature type="transmembrane region" description="Helical" evidence="9">
    <location>
        <begin position="26"/>
        <end position="50"/>
    </location>
</feature>
<dbReference type="EMBL" id="MFLP01000017">
    <property type="protein sequence ID" value="OGG70992.1"/>
    <property type="molecule type" value="Genomic_DNA"/>
</dbReference>
<dbReference type="GO" id="GO:0065002">
    <property type="term" value="P:intracellular protein transmembrane transport"/>
    <property type="evidence" value="ECO:0007669"/>
    <property type="project" value="UniProtKB-UniRule"/>
</dbReference>
<reference evidence="11 12" key="1">
    <citation type="journal article" date="2016" name="Nat. Commun.">
        <title>Thousands of microbial genomes shed light on interconnected biogeochemical processes in an aquifer system.</title>
        <authorList>
            <person name="Anantharaman K."/>
            <person name="Brown C.T."/>
            <person name="Hug L.A."/>
            <person name="Sharon I."/>
            <person name="Castelle C.J."/>
            <person name="Probst A.J."/>
            <person name="Thomas B.C."/>
            <person name="Singh A."/>
            <person name="Wilkins M.J."/>
            <person name="Karaoz U."/>
            <person name="Brodie E.L."/>
            <person name="Williams K.H."/>
            <person name="Hubbard S.S."/>
            <person name="Banfield J.F."/>
        </authorList>
    </citation>
    <scope>NUCLEOTIDE SEQUENCE [LARGE SCALE GENOMIC DNA]</scope>
</reference>
<evidence type="ECO:0000256" key="8">
    <source>
        <dbReference type="ARBA" id="ARBA00023136"/>
    </source>
</evidence>
<evidence type="ECO:0000256" key="6">
    <source>
        <dbReference type="ARBA" id="ARBA00022989"/>
    </source>
</evidence>
<feature type="region of interest" description="Disordered" evidence="10">
    <location>
        <begin position="70"/>
        <end position="89"/>
    </location>
</feature>